<protein>
    <submittedName>
        <fullName evidence="2">11-beta-hydroxysteroid dehydrogenase 1A</fullName>
    </submittedName>
</protein>
<organism evidence="2">
    <name type="scientific">Zea mays</name>
    <name type="common">Maize</name>
    <dbReference type="NCBI Taxonomy" id="4577"/>
    <lineage>
        <taxon>Eukaryota</taxon>
        <taxon>Viridiplantae</taxon>
        <taxon>Streptophyta</taxon>
        <taxon>Embryophyta</taxon>
        <taxon>Tracheophyta</taxon>
        <taxon>Spermatophyta</taxon>
        <taxon>Magnoliopsida</taxon>
        <taxon>Liliopsida</taxon>
        <taxon>Poales</taxon>
        <taxon>Poaceae</taxon>
        <taxon>PACMAD clade</taxon>
        <taxon>Panicoideae</taxon>
        <taxon>Andropogonodae</taxon>
        <taxon>Andropogoneae</taxon>
        <taxon>Tripsacinae</taxon>
        <taxon>Zea</taxon>
    </lineage>
</organism>
<feature type="non-terminal residue" evidence="2">
    <location>
        <position position="1"/>
    </location>
</feature>
<dbReference type="EMBL" id="CM007650">
    <property type="protein sequence ID" value="ONM60065.1"/>
    <property type="molecule type" value="Genomic_DNA"/>
</dbReference>
<gene>
    <name evidence="2" type="ORF">ZEAMMB73_Zm00001d022303</name>
</gene>
<reference evidence="2" key="1">
    <citation type="submission" date="2015-12" db="EMBL/GenBank/DDBJ databases">
        <title>Update maize B73 reference genome by single molecule sequencing technologies.</title>
        <authorList>
            <consortium name="Maize Genome Sequencing Project"/>
            <person name="Ware D."/>
        </authorList>
    </citation>
    <scope>NUCLEOTIDE SEQUENCE [LARGE SCALE GENOMIC DNA]</scope>
    <source>
        <tissue evidence="2">Seedling</tissue>
    </source>
</reference>
<feature type="region of interest" description="Disordered" evidence="1">
    <location>
        <begin position="1"/>
        <end position="121"/>
    </location>
</feature>
<dbReference type="AlphaFoldDB" id="A0A1D6IKY5"/>
<sequence length="179" mass="18597">RRPHPLSRSGSCRSWSYAAAGDRSKLRSEQAARRRHGAGSGERRAQLGGDAGHGGQPAALLPARVGGVRDVQREVPQGARPSGGRSRDARRSDRPVPGGVRQELRQGHGAGGAARRAVPHRAGVVRGDVPVAAVRAGGGGGLLPPPVHARPWRQAGRRAQQDHGRGGWQAAAVPDLAAL</sequence>
<evidence type="ECO:0000313" key="2">
    <source>
        <dbReference type="EMBL" id="ONM60065.1"/>
    </source>
</evidence>
<feature type="compositionally biased region" description="Basic and acidic residues" evidence="1">
    <location>
        <begin position="22"/>
        <end position="32"/>
    </location>
</feature>
<proteinExistence type="predicted"/>
<accession>A0A1D6IKY5</accession>
<feature type="compositionally biased region" description="Basic and acidic residues" evidence="1">
    <location>
        <begin position="85"/>
        <end position="94"/>
    </location>
</feature>
<evidence type="ECO:0000256" key="1">
    <source>
        <dbReference type="SAM" id="MobiDB-lite"/>
    </source>
</evidence>
<name>A0A1D6IKY5_MAIZE</name>
<feature type="region of interest" description="Disordered" evidence="1">
    <location>
        <begin position="136"/>
        <end position="179"/>
    </location>
</feature>